<dbReference type="EMBL" id="CP019454">
    <property type="protein sequence ID" value="AUW95077.1"/>
    <property type="molecule type" value="Genomic_DNA"/>
</dbReference>
<feature type="domain" description="Glycosyl transferase family 1" evidence="2">
    <location>
        <begin position="191"/>
        <end position="343"/>
    </location>
</feature>
<name>A0ABM6RUR7_9FIRM</name>
<evidence type="ECO:0000313" key="4">
    <source>
        <dbReference type="EMBL" id="AUW95077.1"/>
    </source>
</evidence>
<sequence length="366" mass="41064">MKIAMDVSIIEQCRTGTEEYVEGLIWGLSRLGTGVVGVGRRGQALLPDQPCLGLASRPKRPLWEKLWWENVSIIKTPQDVDLLHIPYMMYPPVALSIPTVVTVHDVIPYRLSAYHARWKERLYFGQIRKYLPHASQIVAISRATAQDIAELFPELTARVTVIPNGVHPDFFRPVPVEQMERLSSRYRPVRHPRLLYIGGYDPRKNVSTLLKACQQVFARHTGGELVLIGAETDLTIQHQIADLHLQERVVTTPYLTRQEVVALYQTADLFVFPSTYEGFGMPPAQALAMGVPVVAGSTPAVSEVVGDSGLLVPPQDVDAWVQTVNKVLDTPALAQKMAARGRARAEDFNWETVARQYDRLYQRLVP</sequence>
<gene>
    <name evidence="4" type="ORF">BXT84_14880</name>
</gene>
<dbReference type="PANTHER" id="PTHR46401:SF2">
    <property type="entry name" value="GLYCOSYLTRANSFERASE WBBK-RELATED"/>
    <property type="match status" value="1"/>
</dbReference>
<feature type="domain" description="Glycosyltransferase subfamily 4-like N-terminal" evidence="3">
    <location>
        <begin position="16"/>
        <end position="169"/>
    </location>
</feature>
<protein>
    <submittedName>
        <fullName evidence="4">Glycosyl transferase family 1</fullName>
    </submittedName>
</protein>
<organism evidence="4 5">
    <name type="scientific">Sulfobacillus thermotolerans</name>
    <dbReference type="NCBI Taxonomy" id="338644"/>
    <lineage>
        <taxon>Bacteria</taxon>
        <taxon>Bacillati</taxon>
        <taxon>Bacillota</taxon>
        <taxon>Clostridia</taxon>
        <taxon>Eubacteriales</taxon>
        <taxon>Clostridiales Family XVII. Incertae Sedis</taxon>
        <taxon>Sulfobacillus</taxon>
    </lineage>
</organism>
<reference evidence="4 5" key="1">
    <citation type="journal article" date="2019" name="Sci. Rep.">
        <title>Sulfobacillus thermotolerans: new insights into resistance and metabolic capacities of acidophilic chemolithotrophs.</title>
        <authorList>
            <person name="Panyushkina A.E."/>
            <person name="Babenko V.V."/>
            <person name="Nikitina A.S."/>
            <person name="Selezneva O.V."/>
            <person name="Tsaplina I.A."/>
            <person name="Letarova M.A."/>
            <person name="Kostryukova E.S."/>
            <person name="Letarov A.V."/>
        </authorList>
    </citation>
    <scope>NUCLEOTIDE SEQUENCE [LARGE SCALE GENOMIC DNA]</scope>
    <source>
        <strain evidence="4 5">Kr1</strain>
    </source>
</reference>
<dbReference type="SUPFAM" id="SSF53756">
    <property type="entry name" value="UDP-Glycosyltransferase/glycogen phosphorylase"/>
    <property type="match status" value="1"/>
</dbReference>
<dbReference type="InterPro" id="IPR001296">
    <property type="entry name" value="Glyco_trans_1"/>
</dbReference>
<evidence type="ECO:0000259" key="2">
    <source>
        <dbReference type="Pfam" id="PF00534"/>
    </source>
</evidence>
<dbReference type="GO" id="GO:0016740">
    <property type="term" value="F:transferase activity"/>
    <property type="evidence" value="ECO:0007669"/>
    <property type="project" value="UniProtKB-KW"/>
</dbReference>
<dbReference type="Gene3D" id="3.40.50.2000">
    <property type="entry name" value="Glycogen Phosphorylase B"/>
    <property type="match status" value="2"/>
</dbReference>
<evidence type="ECO:0000259" key="3">
    <source>
        <dbReference type="Pfam" id="PF13439"/>
    </source>
</evidence>
<dbReference type="InterPro" id="IPR028098">
    <property type="entry name" value="Glyco_trans_4-like_N"/>
</dbReference>
<proteinExistence type="predicted"/>
<dbReference type="PANTHER" id="PTHR46401">
    <property type="entry name" value="GLYCOSYLTRANSFERASE WBBK-RELATED"/>
    <property type="match status" value="1"/>
</dbReference>
<evidence type="ECO:0000313" key="5">
    <source>
        <dbReference type="Proteomes" id="UP000325292"/>
    </source>
</evidence>
<keyword evidence="5" id="KW-1185">Reference proteome</keyword>
<evidence type="ECO:0000256" key="1">
    <source>
        <dbReference type="ARBA" id="ARBA00022679"/>
    </source>
</evidence>
<dbReference type="Pfam" id="PF13439">
    <property type="entry name" value="Glyco_transf_4"/>
    <property type="match status" value="1"/>
</dbReference>
<dbReference type="CDD" id="cd03809">
    <property type="entry name" value="GT4_MtfB-like"/>
    <property type="match status" value="1"/>
</dbReference>
<dbReference type="Pfam" id="PF00534">
    <property type="entry name" value="Glycos_transf_1"/>
    <property type="match status" value="1"/>
</dbReference>
<keyword evidence="1 4" id="KW-0808">Transferase</keyword>
<accession>A0ABM6RUR7</accession>
<dbReference type="Proteomes" id="UP000325292">
    <property type="component" value="Chromosome"/>
</dbReference>